<dbReference type="InterPro" id="IPR045031">
    <property type="entry name" value="DHP_synth-like"/>
</dbReference>
<evidence type="ECO:0000256" key="19">
    <source>
        <dbReference type="ARBA" id="ARBA00022909"/>
    </source>
</evidence>
<dbReference type="GO" id="GO:0005524">
    <property type="term" value="F:ATP binding"/>
    <property type="evidence" value="ECO:0007669"/>
    <property type="project" value="UniProtKB-KW"/>
</dbReference>
<dbReference type="Gene3D" id="3.20.20.20">
    <property type="entry name" value="Dihydropteroate synthase-like"/>
    <property type="match status" value="1"/>
</dbReference>
<evidence type="ECO:0000256" key="22">
    <source>
        <dbReference type="ARBA" id="ARBA00061548"/>
    </source>
</evidence>
<dbReference type="GO" id="GO:0004156">
    <property type="term" value="F:dihydropteroate synthase activity"/>
    <property type="evidence" value="ECO:0007669"/>
    <property type="project" value="UniProtKB-EC"/>
</dbReference>
<dbReference type="GO" id="GO:0003848">
    <property type="term" value="F:2-amino-4-hydroxy-6-hydroxymethyldihydropteridine diphosphokinase activity"/>
    <property type="evidence" value="ECO:0007669"/>
    <property type="project" value="UniProtKB-EC"/>
</dbReference>
<dbReference type="InterPro" id="IPR011005">
    <property type="entry name" value="Dihydropteroate_synth-like_sf"/>
</dbReference>
<feature type="domain" description="Pterin-binding" evidence="26">
    <location>
        <begin position="220"/>
        <end position="485"/>
    </location>
</feature>
<keyword evidence="18" id="KW-0460">Magnesium</keyword>
<evidence type="ECO:0000259" key="26">
    <source>
        <dbReference type="PROSITE" id="PS50972"/>
    </source>
</evidence>
<dbReference type="Gene3D" id="3.30.70.560">
    <property type="entry name" value="7,8-Dihydro-6-hydroxymethylpterin-pyrophosphokinase HPPK"/>
    <property type="match status" value="1"/>
</dbReference>
<comment type="caution">
    <text evidence="27">The sequence shown here is derived from an EMBL/GenBank/DDBJ whole genome shotgun (WGS) entry which is preliminary data.</text>
</comment>
<evidence type="ECO:0000256" key="2">
    <source>
        <dbReference type="ARBA" id="ARBA00000198"/>
    </source>
</evidence>
<keyword evidence="19" id="KW-0289">Folate biosynthesis</keyword>
<dbReference type="CDD" id="cd00739">
    <property type="entry name" value="DHPS"/>
    <property type="match status" value="1"/>
</dbReference>
<dbReference type="GO" id="GO:0046872">
    <property type="term" value="F:metal ion binding"/>
    <property type="evidence" value="ECO:0007669"/>
    <property type="project" value="UniProtKB-KW"/>
</dbReference>
<sequence length="496" mass="53894">MGRLMQESSQSSVSEDGSERHSIHKSSSDVETSKRKAPIIIALGSNVGDRVEAIEEACQAIDSHPDMELHETSFLYETVPMYVTEQEPFLNGVCTISTTLEPLALLDQLQALEKGLGRVKLIEKGPRRIDLDIIAYGKVQMQTERLTIPHPLTPERDFVLRPLCDRGMPSKYKLHYPARKVRKTAQQLFHALKGQSCPQRVSVLSNTLKPLHPTDPKRRTQVMAILNTTPDSFSDGGKNPVSDIEALRALAAAHIEAGAAIIDIGGQSSRPGAPDTSPEEEIARVLPAIEAIKSLPQATNIAISVDTYRASVAKAAVEAGAHIVNDISAGVLDPAMLETVKDLGCTYIMMHMRGTPATMSSEANCTYPSGVIESIEEELDERVRLALALGIPRWRIVLDPGVGFSKTAEQNLEILSSMDKLRNGRLRGFPWLVGSSRKGFIGRITGVKDASKRAWGTAATTTAAIQGGADIVRIHDVREMVEVVKVSDAIYRGLGS</sequence>
<evidence type="ECO:0000256" key="23">
    <source>
        <dbReference type="ARBA" id="ARBA00067568"/>
    </source>
</evidence>
<dbReference type="InterPro" id="IPR000489">
    <property type="entry name" value="Pterin-binding_dom"/>
</dbReference>
<keyword evidence="17" id="KW-0067">ATP-binding</keyword>
<dbReference type="CDD" id="cd00483">
    <property type="entry name" value="HPPK"/>
    <property type="match status" value="1"/>
</dbReference>
<dbReference type="Pfam" id="PF00809">
    <property type="entry name" value="Pterin_bind"/>
    <property type="match status" value="1"/>
</dbReference>
<evidence type="ECO:0000256" key="24">
    <source>
        <dbReference type="ARBA" id="ARBA00068111"/>
    </source>
</evidence>
<evidence type="ECO:0000256" key="11">
    <source>
        <dbReference type="ARBA" id="ARBA00013043"/>
    </source>
</evidence>
<dbReference type="EC" id="4.1.2.25" evidence="11"/>
<evidence type="ECO:0000313" key="28">
    <source>
        <dbReference type="Proteomes" id="UP000799441"/>
    </source>
</evidence>
<dbReference type="EC" id="2.5.1.15" evidence="10"/>
<keyword evidence="15" id="KW-0547">Nucleotide-binding</keyword>
<name>A0A9P4QHI3_9PEZI</name>
<evidence type="ECO:0000256" key="15">
    <source>
        <dbReference type="ARBA" id="ARBA00022741"/>
    </source>
</evidence>
<dbReference type="EMBL" id="MU003766">
    <property type="protein sequence ID" value="KAF2725875.1"/>
    <property type="molecule type" value="Genomic_DNA"/>
</dbReference>
<dbReference type="NCBIfam" id="TIGR01498">
    <property type="entry name" value="folK"/>
    <property type="match status" value="1"/>
</dbReference>
<evidence type="ECO:0000256" key="3">
    <source>
        <dbReference type="ARBA" id="ARBA00001353"/>
    </source>
</evidence>
<dbReference type="NCBIfam" id="TIGR01496">
    <property type="entry name" value="DHPS"/>
    <property type="match status" value="1"/>
</dbReference>
<dbReference type="GO" id="GO:0004150">
    <property type="term" value="F:dihydroneopterin aldolase activity"/>
    <property type="evidence" value="ECO:0007669"/>
    <property type="project" value="UniProtKB-EC"/>
</dbReference>
<gene>
    <name evidence="27" type="ORF">K431DRAFT_299600</name>
</gene>
<dbReference type="GO" id="GO:0005740">
    <property type="term" value="C:mitochondrial envelope"/>
    <property type="evidence" value="ECO:0007669"/>
    <property type="project" value="TreeGrafter"/>
</dbReference>
<evidence type="ECO:0000256" key="25">
    <source>
        <dbReference type="SAM" id="MobiDB-lite"/>
    </source>
</evidence>
<proteinExistence type="inferred from homology"/>
<evidence type="ECO:0000256" key="12">
    <source>
        <dbReference type="ARBA" id="ARBA00013253"/>
    </source>
</evidence>
<dbReference type="InterPro" id="IPR006390">
    <property type="entry name" value="DHP_synth_dom"/>
</dbReference>
<keyword evidence="16" id="KW-0418">Kinase</keyword>
<keyword evidence="13" id="KW-0808">Transferase</keyword>
<dbReference type="PROSITE" id="PS50972">
    <property type="entry name" value="PTERIN_BINDING"/>
    <property type="match status" value="1"/>
</dbReference>
<dbReference type="SUPFAM" id="SSF55083">
    <property type="entry name" value="6-hydroxymethyl-7,8-dihydropterin pyrophosphokinase, HPPK"/>
    <property type="match status" value="1"/>
</dbReference>
<dbReference type="SUPFAM" id="SSF51717">
    <property type="entry name" value="Dihydropteroate synthetase-like"/>
    <property type="match status" value="1"/>
</dbReference>
<evidence type="ECO:0000256" key="5">
    <source>
        <dbReference type="ARBA" id="ARBA00004763"/>
    </source>
</evidence>
<dbReference type="Pfam" id="PF01288">
    <property type="entry name" value="HPPK"/>
    <property type="match status" value="1"/>
</dbReference>
<dbReference type="Proteomes" id="UP000799441">
    <property type="component" value="Unassembled WGS sequence"/>
</dbReference>
<organism evidence="27 28">
    <name type="scientific">Polychaeton citri CBS 116435</name>
    <dbReference type="NCBI Taxonomy" id="1314669"/>
    <lineage>
        <taxon>Eukaryota</taxon>
        <taxon>Fungi</taxon>
        <taxon>Dikarya</taxon>
        <taxon>Ascomycota</taxon>
        <taxon>Pezizomycotina</taxon>
        <taxon>Dothideomycetes</taxon>
        <taxon>Dothideomycetidae</taxon>
        <taxon>Capnodiales</taxon>
        <taxon>Capnodiaceae</taxon>
        <taxon>Polychaeton</taxon>
    </lineage>
</organism>
<evidence type="ECO:0000256" key="13">
    <source>
        <dbReference type="ARBA" id="ARBA00022679"/>
    </source>
</evidence>
<evidence type="ECO:0000256" key="8">
    <source>
        <dbReference type="ARBA" id="ARBA00009640"/>
    </source>
</evidence>
<dbReference type="InterPro" id="IPR035907">
    <property type="entry name" value="Hppk_sf"/>
</dbReference>
<evidence type="ECO:0000256" key="14">
    <source>
        <dbReference type="ARBA" id="ARBA00022723"/>
    </source>
</evidence>
<evidence type="ECO:0000256" key="17">
    <source>
        <dbReference type="ARBA" id="ARBA00022840"/>
    </source>
</evidence>
<evidence type="ECO:0000256" key="1">
    <source>
        <dbReference type="ARBA" id="ARBA00000012"/>
    </source>
</evidence>
<evidence type="ECO:0000256" key="20">
    <source>
        <dbReference type="ARBA" id="ARBA00023268"/>
    </source>
</evidence>
<feature type="region of interest" description="Disordered" evidence="25">
    <location>
        <begin position="1"/>
        <end position="31"/>
    </location>
</feature>
<dbReference type="FunFam" id="3.20.20.20:FF:000006">
    <property type="entry name" value="Dihydropteroate synthase"/>
    <property type="match status" value="1"/>
</dbReference>
<dbReference type="GO" id="GO:0016301">
    <property type="term" value="F:kinase activity"/>
    <property type="evidence" value="ECO:0007669"/>
    <property type="project" value="UniProtKB-KW"/>
</dbReference>
<dbReference type="AlphaFoldDB" id="A0A9P4QHI3"/>
<dbReference type="PANTHER" id="PTHR20941:SF1">
    <property type="entry name" value="FOLIC ACID SYNTHESIS PROTEIN FOL1"/>
    <property type="match status" value="1"/>
</dbReference>
<evidence type="ECO:0000313" key="27">
    <source>
        <dbReference type="EMBL" id="KAF2725875.1"/>
    </source>
</evidence>
<evidence type="ECO:0000256" key="16">
    <source>
        <dbReference type="ARBA" id="ARBA00022777"/>
    </source>
</evidence>
<keyword evidence="20" id="KW-0511">Multifunctional enzyme</keyword>
<dbReference type="PROSITE" id="PS00792">
    <property type="entry name" value="DHPS_1"/>
    <property type="match status" value="1"/>
</dbReference>
<feature type="compositionally biased region" description="Basic and acidic residues" evidence="25">
    <location>
        <begin position="17"/>
        <end position="31"/>
    </location>
</feature>
<dbReference type="EC" id="2.7.6.3" evidence="12"/>
<keyword evidence="28" id="KW-1185">Reference proteome</keyword>
<dbReference type="GO" id="GO:0046654">
    <property type="term" value="P:tetrahydrofolate biosynthetic process"/>
    <property type="evidence" value="ECO:0007669"/>
    <property type="project" value="TreeGrafter"/>
</dbReference>
<comment type="similarity">
    <text evidence="8">In the N-terminal section; belongs to the DHNA family.</text>
</comment>
<evidence type="ECO:0000256" key="4">
    <source>
        <dbReference type="ARBA" id="ARBA00001946"/>
    </source>
</evidence>
<comment type="cofactor">
    <cofactor evidence="4">
        <name>Mg(2+)</name>
        <dbReference type="ChEBI" id="CHEBI:18420"/>
    </cofactor>
</comment>
<comment type="catalytic activity">
    <reaction evidence="3">
        <text>7,8-dihydroneopterin = 6-hydroxymethyl-7,8-dihydropterin + glycolaldehyde</text>
        <dbReference type="Rhea" id="RHEA:10540"/>
        <dbReference type="ChEBI" id="CHEBI:17001"/>
        <dbReference type="ChEBI" id="CHEBI:17071"/>
        <dbReference type="ChEBI" id="CHEBI:44841"/>
        <dbReference type="EC" id="4.1.2.25"/>
    </reaction>
</comment>
<comment type="similarity">
    <text evidence="22">In the central section; belongs to the HPPK family.</text>
</comment>
<evidence type="ECO:0000256" key="9">
    <source>
        <dbReference type="ARBA" id="ARBA00009951"/>
    </source>
</evidence>
<evidence type="ECO:0000256" key="21">
    <source>
        <dbReference type="ARBA" id="ARBA00058009"/>
    </source>
</evidence>
<accession>A0A9P4QHI3</accession>
<reference evidence="27" key="1">
    <citation type="journal article" date="2020" name="Stud. Mycol.">
        <title>101 Dothideomycetes genomes: a test case for predicting lifestyles and emergence of pathogens.</title>
        <authorList>
            <person name="Haridas S."/>
            <person name="Albert R."/>
            <person name="Binder M."/>
            <person name="Bloem J."/>
            <person name="Labutti K."/>
            <person name="Salamov A."/>
            <person name="Andreopoulos B."/>
            <person name="Baker S."/>
            <person name="Barry K."/>
            <person name="Bills G."/>
            <person name="Bluhm B."/>
            <person name="Cannon C."/>
            <person name="Castanera R."/>
            <person name="Culley D."/>
            <person name="Daum C."/>
            <person name="Ezra D."/>
            <person name="Gonzalez J."/>
            <person name="Henrissat B."/>
            <person name="Kuo A."/>
            <person name="Liang C."/>
            <person name="Lipzen A."/>
            <person name="Lutzoni F."/>
            <person name="Magnuson J."/>
            <person name="Mondo S."/>
            <person name="Nolan M."/>
            <person name="Ohm R."/>
            <person name="Pangilinan J."/>
            <person name="Park H.-J."/>
            <person name="Ramirez L."/>
            <person name="Alfaro M."/>
            <person name="Sun H."/>
            <person name="Tritt A."/>
            <person name="Yoshinaga Y."/>
            <person name="Zwiers L.-H."/>
            <person name="Turgeon B."/>
            <person name="Goodwin S."/>
            <person name="Spatafora J."/>
            <person name="Crous P."/>
            <person name="Grigoriev I."/>
        </authorList>
    </citation>
    <scope>NUCLEOTIDE SEQUENCE</scope>
    <source>
        <strain evidence="27">CBS 116435</strain>
    </source>
</reference>
<comment type="similarity">
    <text evidence="9">In the C-terminal section; belongs to the DHPS family.</text>
</comment>
<comment type="pathway">
    <text evidence="7">Cofactor biosynthesis; tetrahydrofolate biosynthesis; 2-amino-4-hydroxy-6-hydroxymethyl-7,8-dihydropteridine diphosphate from 7,8-dihydroneopterin triphosphate: step 4/4.</text>
</comment>
<comment type="function">
    <text evidence="21">Catalyzes three sequential steps of tetrahydrofolate biosynthesis.</text>
</comment>
<protein>
    <recommendedName>
        <fullName evidence="23">Folic acid synthesis protein FOL1</fullName>
        <ecNumber evidence="10">2.5.1.15</ecNumber>
        <ecNumber evidence="12">2.7.6.3</ecNumber>
        <ecNumber evidence="11">4.1.2.25</ecNumber>
    </recommendedName>
    <alternativeName>
        <fullName evidence="24">Folic acid synthesis protein fol1</fullName>
    </alternativeName>
</protein>
<dbReference type="PROSITE" id="PS00793">
    <property type="entry name" value="DHPS_2"/>
    <property type="match status" value="1"/>
</dbReference>
<dbReference type="PANTHER" id="PTHR20941">
    <property type="entry name" value="FOLATE SYNTHESIS PROTEINS"/>
    <property type="match status" value="1"/>
</dbReference>
<comment type="pathway">
    <text evidence="6">Cofactor biosynthesis; tetrahydrofolate biosynthesis; 2-amino-4-hydroxy-6-hydroxymethyl-7,8-dihydropteridine diphosphate from 7,8-dihydroneopterin triphosphate: step 3/4.</text>
</comment>
<evidence type="ECO:0000256" key="7">
    <source>
        <dbReference type="ARBA" id="ARBA00005051"/>
    </source>
</evidence>
<evidence type="ECO:0000256" key="10">
    <source>
        <dbReference type="ARBA" id="ARBA00012458"/>
    </source>
</evidence>
<dbReference type="GO" id="GO:0046656">
    <property type="term" value="P:folic acid biosynthetic process"/>
    <property type="evidence" value="ECO:0007669"/>
    <property type="project" value="UniProtKB-KW"/>
</dbReference>
<keyword evidence="14" id="KW-0479">Metal-binding</keyword>
<comment type="catalytic activity">
    <reaction evidence="2">
        <text>6-hydroxymethyl-7,8-dihydropterin + ATP = (7,8-dihydropterin-6-yl)methyl diphosphate + AMP + H(+)</text>
        <dbReference type="Rhea" id="RHEA:11412"/>
        <dbReference type="ChEBI" id="CHEBI:15378"/>
        <dbReference type="ChEBI" id="CHEBI:30616"/>
        <dbReference type="ChEBI" id="CHEBI:44841"/>
        <dbReference type="ChEBI" id="CHEBI:72950"/>
        <dbReference type="ChEBI" id="CHEBI:456215"/>
        <dbReference type="EC" id="2.7.6.3"/>
    </reaction>
</comment>
<comment type="pathway">
    <text evidence="5">Cofactor biosynthesis; tetrahydrofolate biosynthesis; 7,8-dihydrofolate from 2-amino-4-hydroxy-6-hydroxymethyl-7,8-dihydropteridine diphosphate and 4-aminobenzoate: step 1/2.</text>
</comment>
<evidence type="ECO:0000256" key="18">
    <source>
        <dbReference type="ARBA" id="ARBA00022842"/>
    </source>
</evidence>
<evidence type="ECO:0000256" key="6">
    <source>
        <dbReference type="ARBA" id="ARBA00005013"/>
    </source>
</evidence>
<dbReference type="OrthoDB" id="615426at2759"/>
<comment type="catalytic activity">
    <reaction evidence="1">
        <text>(7,8-dihydropterin-6-yl)methyl diphosphate + 4-aminobenzoate = 7,8-dihydropteroate + diphosphate</text>
        <dbReference type="Rhea" id="RHEA:19949"/>
        <dbReference type="ChEBI" id="CHEBI:17836"/>
        <dbReference type="ChEBI" id="CHEBI:17839"/>
        <dbReference type="ChEBI" id="CHEBI:33019"/>
        <dbReference type="ChEBI" id="CHEBI:72950"/>
        <dbReference type="EC" id="2.5.1.15"/>
    </reaction>
</comment>
<dbReference type="InterPro" id="IPR000550">
    <property type="entry name" value="Hppk"/>
</dbReference>